<feature type="compositionally biased region" description="Low complexity" evidence="1">
    <location>
        <begin position="1"/>
        <end position="28"/>
    </location>
</feature>
<dbReference type="AlphaFoldDB" id="A0ABD0YLC3"/>
<name>A0ABD0YLC3_9HEMI</name>
<reference evidence="2 3" key="1">
    <citation type="submission" date="2024-07" db="EMBL/GenBank/DDBJ databases">
        <title>Chromosome-level genome assembly of the water stick insect Ranatra chinensis (Heteroptera: Nepidae).</title>
        <authorList>
            <person name="Liu X."/>
        </authorList>
    </citation>
    <scope>NUCLEOTIDE SEQUENCE [LARGE SCALE GENOMIC DNA]</scope>
    <source>
        <strain evidence="2">Cailab_2021Rc</strain>
        <tissue evidence="2">Muscle</tissue>
    </source>
</reference>
<evidence type="ECO:0000313" key="3">
    <source>
        <dbReference type="Proteomes" id="UP001558652"/>
    </source>
</evidence>
<sequence length="291" mass="31085">MWRLSRSIPSPSDRSPPGGPSPRTSTSPEFTQLAGAEGRWPEGRCARWSAIGVWGLAGPLGGAPVGVLGCSAGRISQSYWRNLYVLSSGHAGIDSAPLPAILGCTMQGTQHRAGERVQAPNGGPPEEDRSGGGHQAFAARAMQLVYNYFALQMLVRNPECAFGDAATKAILPQKKYRVVKEKVSDVSLPMLEAFSRDSVKSFNSVSGVGIWGSAPESRKVPSPQSIGADQWYYVSDTSSIPQHLCGFLPGLIVCGDSLVTLLYTQYPGLNITLTAHTVWTLMNTLPVKVLT</sequence>
<evidence type="ECO:0000256" key="1">
    <source>
        <dbReference type="SAM" id="MobiDB-lite"/>
    </source>
</evidence>
<evidence type="ECO:0000313" key="2">
    <source>
        <dbReference type="EMBL" id="KAL1131961.1"/>
    </source>
</evidence>
<organism evidence="2 3">
    <name type="scientific">Ranatra chinensis</name>
    <dbReference type="NCBI Taxonomy" id="642074"/>
    <lineage>
        <taxon>Eukaryota</taxon>
        <taxon>Metazoa</taxon>
        <taxon>Ecdysozoa</taxon>
        <taxon>Arthropoda</taxon>
        <taxon>Hexapoda</taxon>
        <taxon>Insecta</taxon>
        <taxon>Pterygota</taxon>
        <taxon>Neoptera</taxon>
        <taxon>Paraneoptera</taxon>
        <taxon>Hemiptera</taxon>
        <taxon>Heteroptera</taxon>
        <taxon>Panheteroptera</taxon>
        <taxon>Nepomorpha</taxon>
        <taxon>Nepidae</taxon>
        <taxon>Ranatrinae</taxon>
        <taxon>Ranatra</taxon>
    </lineage>
</organism>
<comment type="caution">
    <text evidence="2">The sequence shown here is derived from an EMBL/GenBank/DDBJ whole genome shotgun (WGS) entry which is preliminary data.</text>
</comment>
<protein>
    <submittedName>
        <fullName evidence="2">Uncharacterized protein</fullName>
    </submittedName>
</protein>
<gene>
    <name evidence="2" type="ORF">AAG570_011572</name>
</gene>
<keyword evidence="3" id="KW-1185">Reference proteome</keyword>
<dbReference type="Proteomes" id="UP001558652">
    <property type="component" value="Unassembled WGS sequence"/>
</dbReference>
<proteinExistence type="predicted"/>
<feature type="region of interest" description="Disordered" evidence="1">
    <location>
        <begin position="110"/>
        <end position="133"/>
    </location>
</feature>
<dbReference type="EMBL" id="JBFDAA010000006">
    <property type="protein sequence ID" value="KAL1131961.1"/>
    <property type="molecule type" value="Genomic_DNA"/>
</dbReference>
<accession>A0ABD0YLC3</accession>
<feature type="region of interest" description="Disordered" evidence="1">
    <location>
        <begin position="1"/>
        <end position="29"/>
    </location>
</feature>